<organism evidence="7 8">
    <name type="scientific">Accipiter nisus</name>
    <name type="common">Eurasian sparrowhawk</name>
    <dbReference type="NCBI Taxonomy" id="211598"/>
    <lineage>
        <taxon>Eukaryota</taxon>
        <taxon>Metazoa</taxon>
        <taxon>Chordata</taxon>
        <taxon>Craniata</taxon>
        <taxon>Vertebrata</taxon>
        <taxon>Euteleostomi</taxon>
        <taxon>Archelosauria</taxon>
        <taxon>Archosauria</taxon>
        <taxon>Dinosauria</taxon>
        <taxon>Saurischia</taxon>
        <taxon>Theropoda</taxon>
        <taxon>Coelurosauria</taxon>
        <taxon>Aves</taxon>
        <taxon>Neognathae</taxon>
        <taxon>Neoaves</taxon>
        <taxon>Telluraves</taxon>
        <taxon>Accipitrimorphae</taxon>
        <taxon>Accipitriformes</taxon>
        <taxon>Accipitridae</taxon>
        <taxon>Accipitrinae</taxon>
        <taxon>Accipiter</taxon>
    </lineage>
</organism>
<dbReference type="UniPathway" id="UPA00659"/>
<evidence type="ECO:0000313" key="7">
    <source>
        <dbReference type="Ensembl" id="ENSANIP00000006490.1"/>
    </source>
</evidence>
<dbReference type="Gene3D" id="3.90.226.10">
    <property type="entry name" value="2-enoyl-CoA Hydratase, Chain A, domain 1"/>
    <property type="match status" value="1"/>
</dbReference>
<name>A0A8B9MET1_9AVES</name>
<proteinExistence type="inferred from homology"/>
<evidence type="ECO:0000256" key="6">
    <source>
        <dbReference type="SAM" id="MobiDB-lite"/>
    </source>
</evidence>
<evidence type="ECO:0000256" key="3">
    <source>
        <dbReference type="ARBA" id="ARBA00022832"/>
    </source>
</evidence>
<reference evidence="7" key="2">
    <citation type="submission" date="2025-09" db="UniProtKB">
        <authorList>
            <consortium name="Ensembl"/>
        </authorList>
    </citation>
    <scope>IDENTIFICATION</scope>
</reference>
<dbReference type="InterPro" id="IPR001753">
    <property type="entry name" value="Enoyl-CoA_hydra/iso"/>
</dbReference>
<evidence type="ECO:0000256" key="2">
    <source>
        <dbReference type="ARBA" id="ARBA00005254"/>
    </source>
</evidence>
<evidence type="ECO:0000313" key="8">
    <source>
        <dbReference type="Proteomes" id="UP000694541"/>
    </source>
</evidence>
<dbReference type="GO" id="GO:0006635">
    <property type="term" value="P:fatty acid beta-oxidation"/>
    <property type="evidence" value="ECO:0007669"/>
    <property type="project" value="UniProtKB-UniPathway"/>
</dbReference>
<evidence type="ECO:0000256" key="5">
    <source>
        <dbReference type="ARBA" id="ARBA00023235"/>
    </source>
</evidence>
<dbReference type="Pfam" id="PF00378">
    <property type="entry name" value="ECH_1"/>
    <property type="match status" value="1"/>
</dbReference>
<dbReference type="Gene3D" id="1.10.12.10">
    <property type="entry name" value="Lyase 2-enoyl-coa Hydratase, Chain A, domain 2"/>
    <property type="match status" value="1"/>
</dbReference>
<evidence type="ECO:0000256" key="4">
    <source>
        <dbReference type="ARBA" id="ARBA00023098"/>
    </source>
</evidence>
<accession>A0A8B9MET1</accession>
<feature type="compositionally biased region" description="Polar residues" evidence="6">
    <location>
        <begin position="1"/>
        <end position="22"/>
    </location>
</feature>
<dbReference type="InterPro" id="IPR029045">
    <property type="entry name" value="ClpP/crotonase-like_dom_sf"/>
</dbReference>
<keyword evidence="8" id="KW-1185">Reference proteome</keyword>
<evidence type="ECO:0008006" key="9">
    <source>
        <dbReference type="Google" id="ProtNLM"/>
    </source>
</evidence>
<dbReference type="Ensembl" id="ENSANIT00000006708.1">
    <property type="protein sequence ID" value="ENSANIP00000006490.1"/>
    <property type="gene ID" value="ENSANIG00000004342.1"/>
</dbReference>
<comment type="similarity">
    <text evidence="2">Belongs to the enoyl-CoA hydratase/isomerase family.</text>
</comment>
<keyword evidence="5" id="KW-0413">Isomerase</keyword>
<reference evidence="7" key="1">
    <citation type="submission" date="2025-08" db="UniProtKB">
        <authorList>
            <consortium name="Ensembl"/>
        </authorList>
    </citation>
    <scope>IDENTIFICATION</scope>
</reference>
<dbReference type="GO" id="GO:0051750">
    <property type="term" value="F:delta(3,5)-delta(2,4)-dienoyl-CoA isomerase activity"/>
    <property type="evidence" value="ECO:0007669"/>
    <property type="project" value="TreeGrafter"/>
</dbReference>
<protein>
    <recommendedName>
        <fullName evidence="9">Enoyl-CoA hydratase 1</fullName>
    </recommendedName>
</protein>
<dbReference type="PANTHER" id="PTHR43149:SF1">
    <property type="entry name" value="DELTA(3,5)-DELTA(2,4)-DIENOYL-COA ISOMERASE, MITOCHONDRIAL"/>
    <property type="match status" value="1"/>
</dbReference>
<feature type="region of interest" description="Disordered" evidence="6">
    <location>
        <begin position="1"/>
        <end position="24"/>
    </location>
</feature>
<dbReference type="GO" id="GO:0005739">
    <property type="term" value="C:mitochondrion"/>
    <property type="evidence" value="ECO:0007669"/>
    <property type="project" value="TreeGrafter"/>
</dbReference>
<dbReference type="Proteomes" id="UP000694541">
    <property type="component" value="Unplaced"/>
</dbReference>
<dbReference type="AlphaFoldDB" id="A0A8B9MET1"/>
<dbReference type="SUPFAM" id="SSF52096">
    <property type="entry name" value="ClpP/crotonase"/>
    <property type="match status" value="1"/>
</dbReference>
<evidence type="ECO:0000256" key="1">
    <source>
        <dbReference type="ARBA" id="ARBA00005005"/>
    </source>
</evidence>
<keyword evidence="3" id="KW-0276">Fatty acid metabolism</keyword>
<dbReference type="CDD" id="cd06558">
    <property type="entry name" value="crotonase-like"/>
    <property type="match status" value="1"/>
</dbReference>
<dbReference type="PANTHER" id="PTHR43149">
    <property type="entry name" value="ENOYL-COA HYDRATASE"/>
    <property type="match status" value="1"/>
</dbReference>
<sequence>MAAGLDSQSLPRDSQSLPSGSQCPGDRLGAAALRVPARLMLVEAAEQCLPSHSFETLWVMLEQDRVLHVELHHPEKRIAVNMAFWREMVEYFQDVGQDSSCHAIVISGAGKCFTAGIDLMGMGSEFMMVEGEDRARKAWNLCRNICEYQETFLCPKPVIAAVRGACVGAGVDLISEVDIRLVADVGTLQHLPKIRGRDPISPHKPPCSLINELAFTAHKMMAPEAQSSSLVSWVVADKEMLLHGALEVATAIAAQSPVAVQGTKVNLLCSWDHPVPKSLCYVNWNVQMMCSAIAHHPPLDAQLVPER</sequence>
<keyword evidence="4" id="KW-0443">Lipid metabolism</keyword>
<dbReference type="InterPro" id="IPR014748">
    <property type="entry name" value="Enoyl-CoA_hydra_C"/>
</dbReference>
<comment type="pathway">
    <text evidence="1">Lipid metabolism; fatty acid beta-oxidation.</text>
</comment>
<dbReference type="InterPro" id="IPR045002">
    <property type="entry name" value="Ech1-like"/>
</dbReference>